<keyword evidence="9" id="KW-1185">Reference proteome</keyword>
<evidence type="ECO:0000256" key="3">
    <source>
        <dbReference type="ARBA" id="ARBA00022737"/>
    </source>
</evidence>
<dbReference type="GO" id="GO:0008444">
    <property type="term" value="F:CDP-diacylglycerol-glycerol-3-phosphate 3-phosphatidyltransferase activity"/>
    <property type="evidence" value="ECO:0007669"/>
    <property type="project" value="UniProtKB-EC"/>
</dbReference>
<comment type="catalytic activity">
    <reaction evidence="7">
        <text>a CDP-1,2-diacyl-sn-glycerol + sn-glycerol 3-phosphate = a 1,2-diacyl-sn-glycero-3-phospho-(1'-sn-glycero-3'-phosphate) + CMP + H(+)</text>
        <dbReference type="Rhea" id="RHEA:12593"/>
        <dbReference type="ChEBI" id="CHEBI:15378"/>
        <dbReference type="ChEBI" id="CHEBI:57597"/>
        <dbReference type="ChEBI" id="CHEBI:58332"/>
        <dbReference type="ChEBI" id="CHEBI:60110"/>
        <dbReference type="ChEBI" id="CHEBI:60377"/>
        <dbReference type="EC" id="2.7.8.5"/>
    </reaction>
</comment>
<evidence type="ECO:0000256" key="6">
    <source>
        <dbReference type="ARBA" id="ARBA00023264"/>
    </source>
</evidence>
<comment type="pathway">
    <text evidence="7">Phospholipid metabolism; phosphatidylglycerol biosynthesis; phosphatidylglycerol from CDP-diacylglycerol: step 1/2.</text>
</comment>
<dbReference type="OrthoDB" id="10250191at2759"/>
<keyword evidence="4 7" id="KW-0443">Lipid metabolism</keyword>
<evidence type="ECO:0000256" key="1">
    <source>
        <dbReference type="ARBA" id="ARBA00022516"/>
    </source>
</evidence>
<evidence type="ECO:0000256" key="2">
    <source>
        <dbReference type="ARBA" id="ARBA00022679"/>
    </source>
</evidence>
<name>X6NJ82_RETFI</name>
<sequence>MKAYIFDNKQNADSACVRNAENALDQCYYVEKKRCDESTLEKDDDKYTLSVHYPQEKTSHEGTVGLKFKLASMPSKYPWQWLQHVSQSLQPWTHPQLQSLNKTDSSEDKDTCVIMSTQLMDRITNDSQLTCSLLSLPHYIFNDNDKVQPLTQTITKKMATAYFNIFDRYQTIMLAKHDEDKQNIMPRGEREGGIPEWHIITASEQCNSFYKSQGWSGYVTPLYEMFAQDFERRFNRRHSHSSSLIFHRYSRPLWTFHGKGLWVDFSSHLQTHRKNEPFALTLIGSSNFGICVCVCVRMCYHIFNLHFFDVNEQGNAR</sequence>
<evidence type="ECO:0000256" key="5">
    <source>
        <dbReference type="ARBA" id="ARBA00023209"/>
    </source>
</evidence>
<dbReference type="Gene3D" id="3.30.870.10">
    <property type="entry name" value="Endonuclease Chain A"/>
    <property type="match status" value="1"/>
</dbReference>
<keyword evidence="2 7" id="KW-0808">Transferase</keyword>
<gene>
    <name evidence="8" type="ORF">RFI_11753</name>
</gene>
<comment type="similarity">
    <text evidence="7">Belongs to the CDP-alcohol phosphatidyltransferase class-II family.</text>
</comment>
<dbReference type="EC" id="2.7.8.5" evidence="7"/>
<dbReference type="GO" id="GO:0005524">
    <property type="term" value="F:ATP binding"/>
    <property type="evidence" value="ECO:0007669"/>
    <property type="project" value="UniProtKB-KW"/>
</dbReference>
<dbReference type="PANTHER" id="PTHR12586:SF1">
    <property type="entry name" value="CDP-DIACYLGLYCEROL--GLYCEROL-3-PHOSPHATE 3-PHOSPHATIDYLTRANSFERASE, MITOCHONDRIAL"/>
    <property type="match status" value="1"/>
</dbReference>
<dbReference type="PANTHER" id="PTHR12586">
    <property type="entry name" value="CDP-DIACYLGLYCEROL--SERINE O-PHOSPHATIDYLTRANSFERASE"/>
    <property type="match status" value="1"/>
</dbReference>
<proteinExistence type="inferred from homology"/>
<reference evidence="8 9" key="1">
    <citation type="journal article" date="2013" name="Curr. Biol.">
        <title>The Genome of the Foraminiferan Reticulomyxa filosa.</title>
        <authorList>
            <person name="Glockner G."/>
            <person name="Hulsmann N."/>
            <person name="Schleicher M."/>
            <person name="Noegel A.A."/>
            <person name="Eichinger L."/>
            <person name="Gallinger C."/>
            <person name="Pawlowski J."/>
            <person name="Sierra R."/>
            <person name="Euteneuer U."/>
            <person name="Pillet L."/>
            <person name="Moustafa A."/>
            <person name="Platzer M."/>
            <person name="Groth M."/>
            <person name="Szafranski K."/>
            <person name="Schliwa M."/>
        </authorList>
    </citation>
    <scope>NUCLEOTIDE SEQUENCE [LARGE SCALE GENOMIC DNA]</scope>
</reference>
<keyword evidence="5 7" id="KW-0594">Phospholipid biosynthesis</keyword>
<dbReference type="GO" id="GO:0032049">
    <property type="term" value="P:cardiolipin biosynthetic process"/>
    <property type="evidence" value="ECO:0007669"/>
    <property type="project" value="InterPro"/>
</dbReference>
<comment type="caution">
    <text evidence="8">The sequence shown here is derived from an EMBL/GenBank/DDBJ whole genome shotgun (WGS) entry which is preliminary data.</text>
</comment>
<protein>
    <recommendedName>
        <fullName evidence="7">CDP-diacylglycerol--glycerol-3-phosphate 3-phosphatidyltransferase</fullName>
        <ecNumber evidence="7">2.7.8.5</ecNumber>
    </recommendedName>
</protein>
<evidence type="ECO:0000256" key="7">
    <source>
        <dbReference type="RuleBase" id="RU365024"/>
    </source>
</evidence>
<keyword evidence="7" id="KW-0547">Nucleotide-binding</keyword>
<comment type="function">
    <text evidence="7">Functions in the biosynthesis of the anionic phospholipids phosphatidylglycerol and cardiolipin.</text>
</comment>
<organism evidence="8 9">
    <name type="scientific">Reticulomyxa filosa</name>
    <dbReference type="NCBI Taxonomy" id="46433"/>
    <lineage>
        <taxon>Eukaryota</taxon>
        <taxon>Sar</taxon>
        <taxon>Rhizaria</taxon>
        <taxon>Retaria</taxon>
        <taxon>Foraminifera</taxon>
        <taxon>Monothalamids</taxon>
        <taxon>Reticulomyxidae</taxon>
        <taxon>Reticulomyxa</taxon>
    </lineage>
</organism>
<keyword evidence="7" id="KW-0496">Mitochondrion</keyword>
<keyword evidence="1 7" id="KW-0444">Lipid biosynthesis</keyword>
<dbReference type="GO" id="GO:0005739">
    <property type="term" value="C:mitochondrion"/>
    <property type="evidence" value="ECO:0007669"/>
    <property type="project" value="UniProtKB-SubCell"/>
</dbReference>
<dbReference type="EMBL" id="ASPP01008577">
    <property type="protein sequence ID" value="ETO25382.1"/>
    <property type="molecule type" value="Genomic_DNA"/>
</dbReference>
<comment type="subcellular location">
    <subcellularLocation>
        <location evidence="7">Mitochondrion</location>
    </subcellularLocation>
</comment>
<dbReference type="UniPathway" id="UPA00084">
    <property type="reaction ID" value="UER00503"/>
</dbReference>
<dbReference type="AlphaFoldDB" id="X6NJ82"/>
<keyword evidence="7" id="KW-0067">ATP-binding</keyword>
<keyword evidence="3" id="KW-0677">Repeat</keyword>
<accession>X6NJ82</accession>
<evidence type="ECO:0000256" key="4">
    <source>
        <dbReference type="ARBA" id="ARBA00023098"/>
    </source>
</evidence>
<dbReference type="Proteomes" id="UP000023152">
    <property type="component" value="Unassembled WGS sequence"/>
</dbReference>
<keyword evidence="6 7" id="KW-1208">Phospholipid metabolism</keyword>
<evidence type="ECO:0000313" key="8">
    <source>
        <dbReference type="EMBL" id="ETO25382.1"/>
    </source>
</evidence>
<dbReference type="InterPro" id="IPR016270">
    <property type="entry name" value="PGS1"/>
</dbReference>
<evidence type="ECO:0000313" key="9">
    <source>
        <dbReference type="Proteomes" id="UP000023152"/>
    </source>
</evidence>